<dbReference type="EMBL" id="MKKU01000088">
    <property type="protein sequence ID" value="RNF25338.1"/>
    <property type="molecule type" value="Genomic_DNA"/>
</dbReference>
<reference evidence="2 3" key="1">
    <citation type="journal article" date="2018" name="BMC Genomics">
        <title>Genomic comparison of Trypanosoma conorhini and Trypanosoma rangeli to Trypanosoma cruzi strains of high and low virulence.</title>
        <authorList>
            <person name="Bradwell K.R."/>
            <person name="Koparde V.N."/>
            <person name="Matveyev A.V."/>
            <person name="Serrano M.G."/>
            <person name="Alves J.M."/>
            <person name="Parikh H."/>
            <person name="Huang B."/>
            <person name="Lee V."/>
            <person name="Espinosa-Alvarez O."/>
            <person name="Ortiz P.A."/>
            <person name="Costa-Martins A.G."/>
            <person name="Teixeira M.M."/>
            <person name="Buck G.A."/>
        </authorList>
    </citation>
    <scope>NUCLEOTIDE SEQUENCE [LARGE SCALE GENOMIC DNA]</scope>
    <source>
        <strain evidence="2 3">025E</strain>
    </source>
</reference>
<feature type="region of interest" description="Disordered" evidence="1">
    <location>
        <begin position="131"/>
        <end position="168"/>
    </location>
</feature>
<feature type="compositionally biased region" description="Polar residues" evidence="1">
    <location>
        <begin position="146"/>
        <end position="159"/>
    </location>
</feature>
<protein>
    <submittedName>
        <fullName evidence="2">Uncharacterized protein</fullName>
    </submittedName>
</protein>
<dbReference type="RefSeq" id="XP_029230699.1">
    <property type="nucleotide sequence ID" value="XM_029369289.1"/>
</dbReference>
<evidence type="ECO:0000313" key="2">
    <source>
        <dbReference type="EMBL" id="RNF25338.1"/>
    </source>
</evidence>
<gene>
    <name evidence="2" type="ORF">Tco025E_02362</name>
</gene>
<accession>A0A422Q5V2</accession>
<comment type="caution">
    <text evidence="2">The sequence shown here is derived from an EMBL/GenBank/DDBJ whole genome shotgun (WGS) entry which is preliminary data.</text>
</comment>
<dbReference type="AlphaFoldDB" id="A0A422Q5V2"/>
<dbReference type="Proteomes" id="UP000284403">
    <property type="component" value="Unassembled WGS sequence"/>
</dbReference>
<organism evidence="2 3">
    <name type="scientific">Trypanosoma conorhini</name>
    <dbReference type="NCBI Taxonomy" id="83891"/>
    <lineage>
        <taxon>Eukaryota</taxon>
        <taxon>Discoba</taxon>
        <taxon>Euglenozoa</taxon>
        <taxon>Kinetoplastea</taxon>
        <taxon>Metakinetoplastina</taxon>
        <taxon>Trypanosomatida</taxon>
        <taxon>Trypanosomatidae</taxon>
        <taxon>Trypanosoma</taxon>
    </lineage>
</organism>
<name>A0A422Q5V2_9TRYP</name>
<keyword evidence="3" id="KW-1185">Reference proteome</keyword>
<evidence type="ECO:0000256" key="1">
    <source>
        <dbReference type="SAM" id="MobiDB-lite"/>
    </source>
</evidence>
<proteinExistence type="predicted"/>
<dbReference type="GeneID" id="40315973"/>
<sequence length="352" mass="38571">MSHERGNSIEATVDEVLRSISVTPDCQIESHLNGAEEDIASKLDLGSRIVEVDGQTVTDSGELREVLLSGDLSRKVSMKYEKVNEPVQQVKIEGSVRYDGRVSALARQPSRDAVMSELADEDTSLTTLQQTAFLTSPSKSPKTTSRSDGSPSVANSASKTEAEVDNSSIASSSAFTAANMGDAPDNNMSTAEYNRKSDVPQLLEFEQITTPVLPEEFNTQSRRASEGTVRRRIMQAVEMVPLGACVICVCHEVNPIAEIELVAMTLNRPIVTVDLGVKLRLRPKPEAFAEQFKAAMHEGAWFVLINAHKSIATCRVLEELLKEIESRNFEGISPNARVIICMEAHPHFPQFL</sequence>
<evidence type="ECO:0000313" key="3">
    <source>
        <dbReference type="Proteomes" id="UP000284403"/>
    </source>
</evidence>
<feature type="compositionally biased region" description="Low complexity" evidence="1">
    <location>
        <begin position="135"/>
        <end position="144"/>
    </location>
</feature>
<feature type="non-terminal residue" evidence="2">
    <location>
        <position position="352"/>
    </location>
</feature>
<dbReference type="Gene3D" id="3.40.50.300">
    <property type="entry name" value="P-loop containing nucleotide triphosphate hydrolases"/>
    <property type="match status" value="1"/>
</dbReference>
<dbReference type="InterPro" id="IPR027417">
    <property type="entry name" value="P-loop_NTPase"/>
</dbReference>